<evidence type="ECO:0000313" key="2">
    <source>
        <dbReference type="Proteomes" id="UP001056778"/>
    </source>
</evidence>
<gene>
    <name evidence="1" type="ORF">MML48_4g00021730</name>
</gene>
<protein>
    <submittedName>
        <fullName evidence="1">Uncharacterized protein</fullName>
    </submittedName>
</protein>
<accession>A0ACB9TAT5</accession>
<dbReference type="Proteomes" id="UP001056778">
    <property type="component" value="Chromosome 4"/>
</dbReference>
<dbReference type="EMBL" id="CM043018">
    <property type="protein sequence ID" value="KAI4463795.1"/>
    <property type="molecule type" value="Genomic_DNA"/>
</dbReference>
<reference evidence="1" key="1">
    <citation type="submission" date="2022-04" db="EMBL/GenBank/DDBJ databases">
        <title>Chromosome-scale genome assembly of Holotrichia oblita Faldermann.</title>
        <authorList>
            <person name="Rongchong L."/>
        </authorList>
    </citation>
    <scope>NUCLEOTIDE SEQUENCE</scope>
    <source>
        <strain evidence="1">81SQS9</strain>
    </source>
</reference>
<evidence type="ECO:0000313" key="1">
    <source>
        <dbReference type="EMBL" id="KAI4463795.1"/>
    </source>
</evidence>
<name>A0ACB9TAT5_HOLOL</name>
<comment type="caution">
    <text evidence="1">The sequence shown here is derived from an EMBL/GenBank/DDBJ whole genome shotgun (WGS) entry which is preliminary data.</text>
</comment>
<organism evidence="1 2">
    <name type="scientific">Holotrichia oblita</name>
    <name type="common">Chafer beetle</name>
    <dbReference type="NCBI Taxonomy" id="644536"/>
    <lineage>
        <taxon>Eukaryota</taxon>
        <taxon>Metazoa</taxon>
        <taxon>Ecdysozoa</taxon>
        <taxon>Arthropoda</taxon>
        <taxon>Hexapoda</taxon>
        <taxon>Insecta</taxon>
        <taxon>Pterygota</taxon>
        <taxon>Neoptera</taxon>
        <taxon>Endopterygota</taxon>
        <taxon>Coleoptera</taxon>
        <taxon>Polyphaga</taxon>
        <taxon>Scarabaeiformia</taxon>
        <taxon>Scarabaeidae</taxon>
        <taxon>Melolonthinae</taxon>
        <taxon>Holotrichia</taxon>
    </lineage>
</organism>
<proteinExistence type="predicted"/>
<sequence>MNQKRTKHIDGSNGSQAPAVFSLVHTPKGDLDDEAAAKTLYRFLINSYKYCSKECLNKSPSKRLCVACELKNVKLKERPKSEFKMAFKAGVPNNNKSVSLNNELNPNRLKIPKQRDPYSNTKYHIETLAPPFSFQSGKRHEYPNHWRLASIYQHSYKPLHLRKRPMIECVFK</sequence>
<keyword evidence="2" id="KW-1185">Reference proteome</keyword>